<name>M1ZXK5_CLOBO</name>
<dbReference type="EMBL" id="AMXI01000554">
    <property type="protein sequence ID" value="EKN41988.1"/>
    <property type="molecule type" value="Genomic_DNA"/>
</dbReference>
<reference evidence="1 2" key="2">
    <citation type="submission" date="2013-03" db="EMBL/GenBank/DDBJ databases">
        <title>Diversity in Clostridium botulinum.</title>
        <authorList>
            <person name="Timme R.E."/>
            <person name="Allard M."/>
            <person name="Luo Y."/>
            <person name="Strain E."/>
            <person name="Gonzalez-Escalona N."/>
            <person name="Brown E."/>
        </authorList>
    </citation>
    <scope>NUCLEOTIDE SEQUENCE [LARGE SCALE GENOMIC DNA]</scope>
    <source>
        <strain evidence="1 2">CFSAN001627</strain>
    </source>
</reference>
<evidence type="ECO:0000313" key="2">
    <source>
        <dbReference type="Proteomes" id="UP000011944"/>
    </source>
</evidence>
<dbReference type="Gene3D" id="3.90.110.10">
    <property type="entry name" value="Lactate dehydrogenase/glycoside hydrolase, family 4, C-terminal"/>
    <property type="match status" value="1"/>
</dbReference>
<reference evidence="1 2" key="1">
    <citation type="submission" date="2012-10" db="EMBL/GenBank/DDBJ databases">
        <authorList>
            <person name="Strain E.A."/>
            <person name="Brown E."/>
            <person name="Allard M.W."/>
            <person name="Gonzalez-Escalona N."/>
            <person name="Timme R."/>
        </authorList>
    </citation>
    <scope>NUCLEOTIDE SEQUENCE [LARGE SCALE GENOMIC DNA]</scope>
    <source>
        <strain evidence="1 2">CFSAN001627</strain>
    </source>
</reference>
<keyword evidence="1" id="KW-0378">Hydrolase</keyword>
<dbReference type="SUPFAM" id="SSF56327">
    <property type="entry name" value="LDH C-terminal domain-like"/>
    <property type="match status" value="1"/>
</dbReference>
<dbReference type="Proteomes" id="UP000011944">
    <property type="component" value="Unassembled WGS sequence"/>
</dbReference>
<dbReference type="GO" id="GO:0016616">
    <property type="term" value="F:oxidoreductase activity, acting on the CH-OH group of donors, NAD or NADP as acceptor"/>
    <property type="evidence" value="ECO:0007669"/>
    <property type="project" value="InterPro"/>
</dbReference>
<evidence type="ECO:0000313" key="1">
    <source>
        <dbReference type="EMBL" id="EKN41988.1"/>
    </source>
</evidence>
<proteinExistence type="predicted"/>
<gene>
    <name evidence="1" type="ORF">CFSAN001627_09748</name>
</gene>
<dbReference type="PATRIC" id="fig|1232189.3.peg.1566"/>
<comment type="caution">
    <text evidence="1">The sequence shown here is derived from an EMBL/GenBank/DDBJ whole genome shotgun (WGS) entry which is preliminary data.</text>
</comment>
<dbReference type="InterPro" id="IPR015955">
    <property type="entry name" value="Lactate_DH/Glyco_Ohase_4_C"/>
</dbReference>
<dbReference type="GO" id="GO:0016787">
    <property type="term" value="F:hydrolase activity"/>
    <property type="evidence" value="ECO:0007669"/>
    <property type="project" value="UniProtKB-KW"/>
</dbReference>
<sequence length="45" mass="5169">KAILALTVNPLVQSDKLAKTLVDELMIAHKDYLPQFKELIEENFK</sequence>
<accession>M1ZXK5</accession>
<dbReference type="AlphaFoldDB" id="M1ZXK5"/>
<feature type="non-terminal residue" evidence="1">
    <location>
        <position position="1"/>
    </location>
</feature>
<organism evidence="1 2">
    <name type="scientific">Clostridium botulinum CFSAN001627</name>
    <dbReference type="NCBI Taxonomy" id="1232189"/>
    <lineage>
        <taxon>Bacteria</taxon>
        <taxon>Bacillati</taxon>
        <taxon>Bacillota</taxon>
        <taxon>Clostridia</taxon>
        <taxon>Eubacteriales</taxon>
        <taxon>Clostridiaceae</taxon>
        <taxon>Clostridium</taxon>
    </lineage>
</organism>
<protein>
    <submittedName>
        <fullName evidence="1">Diacetylchitobiose-6-phosphate hydrolase</fullName>
    </submittedName>
</protein>